<evidence type="ECO:0000313" key="3">
    <source>
        <dbReference type="Proteomes" id="UP000304947"/>
    </source>
</evidence>
<proteinExistence type="predicted"/>
<accession>A0A4T0AKG0</accession>
<dbReference type="AlphaFoldDB" id="A0A4T0AKG0"/>
<sequence>MSPDFRRLMPDLVFTSLLKATEAAGYTVKNLQLDLVEGKSWPLSEQGGVQIPLERWLFEPCHQKTTPDGISILTPGLEWKVNAVLEESILAHLHISTSARSLRFSSVDLAANAEELHAKRQEVYFNNLYDYGMYTISLGDHAFVEISLTSCSMDIVDMMDFLRSQRKSLRSLTLAQVDLDFDDIASEQEHTPLAFLGLMRNGLQLEYLMIDEIRSAEHKFRFIGGRGNIWTSKKEIQDGLEADMYREETGKYFVDTEYLKHQPSMVGLAVVDEVGIGAKRPGEDGDEDDDRNLSASEVSRNMILEYQKPKQPPNHNKTN</sequence>
<evidence type="ECO:0000256" key="1">
    <source>
        <dbReference type="SAM" id="MobiDB-lite"/>
    </source>
</evidence>
<name>A0A4T0AKG0_AURPU</name>
<reference evidence="2 3" key="1">
    <citation type="submission" date="2018-10" db="EMBL/GenBank/DDBJ databases">
        <title>Fifty Aureobasidium pullulans genomes reveal a recombining polyextremotolerant generalist.</title>
        <authorList>
            <person name="Gostincar C."/>
            <person name="Turk M."/>
            <person name="Zajc J."/>
            <person name="Gunde-Cimerman N."/>
        </authorList>
    </citation>
    <scope>NUCLEOTIDE SEQUENCE [LARGE SCALE GENOMIC DNA]</scope>
    <source>
        <strain evidence="2 3">EXF-3380</strain>
    </source>
</reference>
<evidence type="ECO:0000313" key="2">
    <source>
        <dbReference type="EMBL" id="TIA18645.1"/>
    </source>
</evidence>
<dbReference type="EMBL" id="QZBU01003994">
    <property type="protein sequence ID" value="TIA18645.1"/>
    <property type="molecule type" value="Genomic_DNA"/>
</dbReference>
<protein>
    <submittedName>
        <fullName evidence="2">Uncharacterized protein</fullName>
    </submittedName>
</protein>
<organism evidence="2 3">
    <name type="scientific">Aureobasidium pullulans</name>
    <name type="common">Black yeast</name>
    <name type="synonym">Pullularia pullulans</name>
    <dbReference type="NCBI Taxonomy" id="5580"/>
    <lineage>
        <taxon>Eukaryota</taxon>
        <taxon>Fungi</taxon>
        <taxon>Dikarya</taxon>
        <taxon>Ascomycota</taxon>
        <taxon>Pezizomycotina</taxon>
        <taxon>Dothideomycetes</taxon>
        <taxon>Dothideomycetidae</taxon>
        <taxon>Dothideales</taxon>
        <taxon>Saccotheciaceae</taxon>
        <taxon>Aureobasidium</taxon>
    </lineage>
</organism>
<comment type="caution">
    <text evidence="2">The sequence shown here is derived from an EMBL/GenBank/DDBJ whole genome shotgun (WGS) entry which is preliminary data.</text>
</comment>
<dbReference type="Proteomes" id="UP000304947">
    <property type="component" value="Unassembled WGS sequence"/>
</dbReference>
<feature type="region of interest" description="Disordered" evidence="1">
    <location>
        <begin position="277"/>
        <end position="319"/>
    </location>
</feature>
<gene>
    <name evidence="2" type="ORF">D6C83_08218</name>
</gene>